<accession>A0A132B924</accession>
<feature type="region of interest" description="Disordered" evidence="3">
    <location>
        <begin position="1116"/>
        <end position="1198"/>
    </location>
</feature>
<evidence type="ECO:0000256" key="3">
    <source>
        <dbReference type="SAM" id="MobiDB-lite"/>
    </source>
</evidence>
<protein>
    <submittedName>
        <fullName evidence="6">Uncharacterized protein</fullName>
    </submittedName>
</protein>
<feature type="compositionally biased region" description="Basic and acidic residues" evidence="3">
    <location>
        <begin position="1182"/>
        <end position="1198"/>
    </location>
</feature>
<dbReference type="PROSITE" id="PS50088">
    <property type="entry name" value="ANK_REPEAT"/>
    <property type="match status" value="2"/>
</dbReference>
<keyword evidence="2" id="KW-0040">ANK repeat</keyword>
<dbReference type="Pfam" id="PF22939">
    <property type="entry name" value="WHD_GPIID"/>
    <property type="match status" value="1"/>
</dbReference>
<dbReference type="Proteomes" id="UP000070700">
    <property type="component" value="Unassembled WGS sequence"/>
</dbReference>
<dbReference type="AlphaFoldDB" id="A0A132B924"/>
<proteinExistence type="predicted"/>
<dbReference type="PANTHER" id="PTHR10039">
    <property type="entry name" value="AMELOGENIN"/>
    <property type="match status" value="1"/>
</dbReference>
<dbReference type="KEGG" id="psco:LY89DRAFT_328989"/>
<evidence type="ECO:0000313" key="6">
    <source>
        <dbReference type="EMBL" id="KUJ08906.1"/>
    </source>
</evidence>
<name>A0A132B924_MOLSC</name>
<evidence type="ECO:0000256" key="1">
    <source>
        <dbReference type="ARBA" id="ARBA00022737"/>
    </source>
</evidence>
<dbReference type="GeneID" id="28816500"/>
<feature type="repeat" description="ANK" evidence="2">
    <location>
        <begin position="946"/>
        <end position="970"/>
    </location>
</feature>
<dbReference type="InterPro" id="IPR054471">
    <property type="entry name" value="GPIID_WHD"/>
</dbReference>
<evidence type="ECO:0000313" key="7">
    <source>
        <dbReference type="Proteomes" id="UP000070700"/>
    </source>
</evidence>
<dbReference type="PROSITE" id="PS50297">
    <property type="entry name" value="ANK_REP_REGION"/>
    <property type="match status" value="2"/>
</dbReference>
<dbReference type="OrthoDB" id="7464126at2759"/>
<feature type="repeat" description="ANK" evidence="2">
    <location>
        <begin position="1019"/>
        <end position="1041"/>
    </location>
</feature>
<dbReference type="InterPro" id="IPR027417">
    <property type="entry name" value="P-loop_NTPase"/>
</dbReference>
<dbReference type="Gene3D" id="3.40.50.300">
    <property type="entry name" value="P-loop containing nucleotide triphosphate hydrolases"/>
    <property type="match status" value="1"/>
</dbReference>
<dbReference type="Gene3D" id="1.25.40.20">
    <property type="entry name" value="Ankyrin repeat-containing domain"/>
    <property type="match status" value="2"/>
</dbReference>
<dbReference type="Pfam" id="PF12796">
    <property type="entry name" value="Ank_2"/>
    <property type="match status" value="2"/>
</dbReference>
<dbReference type="InterPro" id="IPR036770">
    <property type="entry name" value="Ankyrin_rpt-contain_sf"/>
</dbReference>
<dbReference type="SMART" id="SM00248">
    <property type="entry name" value="ANK"/>
    <property type="match status" value="7"/>
</dbReference>
<dbReference type="InParanoid" id="A0A132B924"/>
<dbReference type="InterPro" id="IPR002110">
    <property type="entry name" value="Ankyrin_rpt"/>
</dbReference>
<dbReference type="SUPFAM" id="SSF48403">
    <property type="entry name" value="Ankyrin repeat"/>
    <property type="match status" value="1"/>
</dbReference>
<gene>
    <name evidence="6" type="ORF">LY89DRAFT_328989</name>
</gene>
<organism evidence="6 7">
    <name type="scientific">Mollisia scopiformis</name>
    <name type="common">Conifer needle endophyte fungus</name>
    <name type="synonym">Phialocephala scopiformis</name>
    <dbReference type="NCBI Taxonomy" id="149040"/>
    <lineage>
        <taxon>Eukaryota</taxon>
        <taxon>Fungi</taxon>
        <taxon>Dikarya</taxon>
        <taxon>Ascomycota</taxon>
        <taxon>Pezizomycotina</taxon>
        <taxon>Leotiomycetes</taxon>
        <taxon>Helotiales</taxon>
        <taxon>Mollisiaceae</taxon>
        <taxon>Mollisia</taxon>
    </lineage>
</organism>
<dbReference type="PANTHER" id="PTHR10039:SF10">
    <property type="entry name" value="NACHT DOMAIN-CONTAINING PROTEIN"/>
    <property type="match status" value="1"/>
</dbReference>
<evidence type="ECO:0000256" key="2">
    <source>
        <dbReference type="PROSITE-ProRule" id="PRU00023"/>
    </source>
</evidence>
<reference evidence="6 7" key="1">
    <citation type="submission" date="2015-10" db="EMBL/GenBank/DDBJ databases">
        <title>Full genome of DAOMC 229536 Phialocephala scopiformis, a fungal endophyte of spruce producing the potent anti-insectan compound rugulosin.</title>
        <authorList>
            <consortium name="DOE Joint Genome Institute"/>
            <person name="Walker A.K."/>
            <person name="Frasz S.L."/>
            <person name="Seifert K.A."/>
            <person name="Miller J.D."/>
            <person name="Mondo S.J."/>
            <person name="Labutti K."/>
            <person name="Lipzen A."/>
            <person name="Dockter R."/>
            <person name="Kennedy M."/>
            <person name="Grigoriev I.V."/>
            <person name="Spatafora J.W."/>
        </authorList>
    </citation>
    <scope>NUCLEOTIDE SEQUENCE [LARGE SCALE GENOMIC DNA]</scope>
    <source>
        <strain evidence="6 7">CBS 120377</strain>
    </source>
</reference>
<sequence>MSALVANASPLKAEIRLAQAVSEFEADLSSDQKAMFRSYKAQTCSSPPTPDDVMLLTALIDRRASGKVVGGRCFGPRFCNVLQAVQQFAALGDILIGGSQNLIACGVWSLVRMTLLMFVTSNSYLEKLSQLFMTVGRSAPRYQMMALLYPRSKILQSSLSEYFIVVVRLCHSLLKFTKKSSLGQVFSSLSDSDIKTAETQLIAWATSIKEEVVLLSSKKIEEEAQENSRFRAVSSRFSETASHRKRLERNRRVLNACSTYDYETTWKQIRKLGNTTLLDQNAEYQNWKIPDTSATSSTFICMGKLGSGKSVLLANAVDDICLHVQEKRIGVAYFFCRHDILESLQARVVFGSLARQLLRSFPDLSATEDLLDENAPVLGIDDIYILLQRTISPNFKAYFILDGLDECSHAEREELVYQLRRLQKIFTLFICLSYRLEAGNNSKLQFLINPTIISIPDANPDIEDYIVAELENYLKSGTLSIGDPALILEIRDALLDGAQGMFLWVNLQLKSLCVEQTDEAIRQALSNLPKDLPETFSRILDRSKDQGGSYQQRILELVSIAQRPLTTEELREALSVVPGDTNWNSTRLINDFGSTLLYCGSLIMVDEEELTVRVIHHSAKKFLLSGRGTASAIPFSFKAAHTRMADIVITYLNYGIFETQLSSIVVPQINIASTPSNIVRSSMSSSSVVRSLALQLLVPRNQLNQDIGKVLAGASKHFKARPIDEHHFYAYAKLFWFYHTWTVRAESGAPMCDLLRRIEENALGSTVNILPKDYGKPLLWATRCGYTNIVEDLLLDERLVDIGEKDPALLWVAIVNGNDAIIKLLLDSRKVGPEVINGSRGSTDWASPIWWAMTVINEGMLDMLLRCDKTDLSITNDAGETLLWWALKGRQLTAMKQLLDSGRIDPNETGQDGETPLWWSISHQEYQPIALLLKNSKVNANIRNADGYTPLAQAAIRGDDFMVQLLLSSGTVNGNVESSDEPYPTELLYNESRSRPVEAKKYLPYHHTNKVNVNAANAQGLTPLSCAASRGHREIVELLLNTCNCKTGAKDHDGNTAYKLAHQNGHGGVCNILLSYVEEGFVSKKSTRLTTIEEERPKRPKRALAESQVILHKSDRYARYSSRSPESFDSGYEERFGEQRGGRREPLPPYPIQIGGRLGHPRNGTADSTSQSPTRSRSVRRRPSDARPRTPRRSELRE</sequence>
<evidence type="ECO:0000259" key="5">
    <source>
        <dbReference type="Pfam" id="PF24883"/>
    </source>
</evidence>
<feature type="domain" description="Nephrocystin 3-like N-terminal" evidence="5">
    <location>
        <begin position="280"/>
        <end position="422"/>
    </location>
</feature>
<dbReference type="SUPFAM" id="SSF52540">
    <property type="entry name" value="P-loop containing nucleoside triphosphate hydrolases"/>
    <property type="match status" value="1"/>
</dbReference>
<dbReference type="EMBL" id="KQ947434">
    <property type="protein sequence ID" value="KUJ08906.1"/>
    <property type="molecule type" value="Genomic_DNA"/>
</dbReference>
<feature type="compositionally biased region" description="Basic and acidic residues" evidence="3">
    <location>
        <begin position="1132"/>
        <end position="1146"/>
    </location>
</feature>
<dbReference type="InterPro" id="IPR056884">
    <property type="entry name" value="NPHP3-like_N"/>
</dbReference>
<evidence type="ECO:0000259" key="4">
    <source>
        <dbReference type="Pfam" id="PF22939"/>
    </source>
</evidence>
<dbReference type="Pfam" id="PF24883">
    <property type="entry name" value="NPHP3_N"/>
    <property type="match status" value="1"/>
</dbReference>
<dbReference type="RefSeq" id="XP_018063261.1">
    <property type="nucleotide sequence ID" value="XM_018206774.1"/>
</dbReference>
<feature type="domain" description="GPI inositol-deacylase winged helix" evidence="4">
    <location>
        <begin position="549"/>
        <end position="626"/>
    </location>
</feature>
<keyword evidence="7" id="KW-1185">Reference proteome</keyword>
<keyword evidence="1" id="KW-0677">Repeat</keyword>